<keyword evidence="5" id="KW-1185">Reference proteome</keyword>
<gene>
    <name evidence="4" type="primary">ybgC</name>
    <name evidence="4" type="ORF">GCM10022278_07890</name>
</gene>
<evidence type="ECO:0000313" key="5">
    <source>
        <dbReference type="Proteomes" id="UP001501337"/>
    </source>
</evidence>
<evidence type="ECO:0000256" key="2">
    <source>
        <dbReference type="ARBA" id="ARBA00022801"/>
    </source>
</evidence>
<organism evidence="4 5">
    <name type="scientific">Allohahella marinimesophila</name>
    <dbReference type="NCBI Taxonomy" id="1054972"/>
    <lineage>
        <taxon>Bacteria</taxon>
        <taxon>Pseudomonadati</taxon>
        <taxon>Pseudomonadota</taxon>
        <taxon>Gammaproteobacteria</taxon>
        <taxon>Oceanospirillales</taxon>
        <taxon>Hahellaceae</taxon>
        <taxon>Allohahella</taxon>
    </lineage>
</organism>
<sequence length="142" mass="16094">MSSFAWPIRIYVEDTDVGGIVFYANYLKFMERARTERIRSLGFPRLETLWSEVIFVVHSAELQYHQPARLDDEILVTADVIRLGRSYIEFSQHVYLRQPDTETRAGLGKPIVSGRIKIACVTHDKLKPTAMPAALAAALGKD</sequence>
<dbReference type="Gene3D" id="3.10.129.10">
    <property type="entry name" value="Hotdog Thioesterase"/>
    <property type="match status" value="1"/>
</dbReference>
<feature type="domain" description="Thioesterase" evidence="3">
    <location>
        <begin position="18"/>
        <end position="100"/>
    </location>
</feature>
<evidence type="ECO:0000313" key="4">
    <source>
        <dbReference type="EMBL" id="GAA3951122.1"/>
    </source>
</evidence>
<accession>A0ABP7NQ75</accession>
<dbReference type="InterPro" id="IPR029069">
    <property type="entry name" value="HotDog_dom_sf"/>
</dbReference>
<dbReference type="Proteomes" id="UP001501337">
    <property type="component" value="Unassembled WGS sequence"/>
</dbReference>
<dbReference type="CDD" id="cd00586">
    <property type="entry name" value="4HBT"/>
    <property type="match status" value="1"/>
</dbReference>
<dbReference type="InterPro" id="IPR006684">
    <property type="entry name" value="YbgC/YbaW"/>
</dbReference>
<protein>
    <submittedName>
        <fullName evidence="4">Tol-pal system-associated acyl-CoA thioesterase</fullName>
    </submittedName>
</protein>
<dbReference type="InterPro" id="IPR006683">
    <property type="entry name" value="Thioestr_dom"/>
</dbReference>
<dbReference type="PIRSF" id="PIRSF003230">
    <property type="entry name" value="YbgC"/>
    <property type="match status" value="1"/>
</dbReference>
<comment type="caution">
    <text evidence="4">The sequence shown here is derived from an EMBL/GenBank/DDBJ whole genome shotgun (WGS) entry which is preliminary data.</text>
</comment>
<name>A0ABP7NQ75_9GAMM</name>
<dbReference type="PANTHER" id="PTHR31793">
    <property type="entry name" value="4-HYDROXYBENZOYL-COA THIOESTERASE FAMILY MEMBER"/>
    <property type="match status" value="1"/>
</dbReference>
<keyword evidence="2" id="KW-0378">Hydrolase</keyword>
<dbReference type="NCBIfam" id="TIGR00051">
    <property type="entry name" value="YbgC/FadM family acyl-CoA thioesterase"/>
    <property type="match status" value="1"/>
</dbReference>
<comment type="similarity">
    <text evidence="1">Belongs to the 4-hydroxybenzoyl-CoA thioesterase family.</text>
</comment>
<dbReference type="InterPro" id="IPR050563">
    <property type="entry name" value="4-hydroxybenzoyl-CoA_TE"/>
</dbReference>
<proteinExistence type="inferred from homology"/>
<reference evidence="5" key="1">
    <citation type="journal article" date="2019" name="Int. J. Syst. Evol. Microbiol.">
        <title>The Global Catalogue of Microorganisms (GCM) 10K type strain sequencing project: providing services to taxonomists for standard genome sequencing and annotation.</title>
        <authorList>
            <consortium name="The Broad Institute Genomics Platform"/>
            <consortium name="The Broad Institute Genome Sequencing Center for Infectious Disease"/>
            <person name="Wu L."/>
            <person name="Ma J."/>
        </authorList>
    </citation>
    <scope>NUCLEOTIDE SEQUENCE [LARGE SCALE GENOMIC DNA]</scope>
    <source>
        <strain evidence="5">JCM 17555</strain>
    </source>
</reference>
<evidence type="ECO:0000256" key="1">
    <source>
        <dbReference type="ARBA" id="ARBA00005953"/>
    </source>
</evidence>
<dbReference type="Pfam" id="PF03061">
    <property type="entry name" value="4HBT"/>
    <property type="match status" value="1"/>
</dbReference>
<dbReference type="PANTHER" id="PTHR31793:SF37">
    <property type="entry name" value="ACYL-COA THIOESTER HYDROLASE YBGC"/>
    <property type="match status" value="1"/>
</dbReference>
<dbReference type="SUPFAM" id="SSF54637">
    <property type="entry name" value="Thioesterase/thiol ester dehydrase-isomerase"/>
    <property type="match status" value="1"/>
</dbReference>
<dbReference type="RefSeq" id="WP_344803479.1">
    <property type="nucleotide sequence ID" value="NZ_BAABBO010000001.1"/>
</dbReference>
<evidence type="ECO:0000259" key="3">
    <source>
        <dbReference type="Pfam" id="PF03061"/>
    </source>
</evidence>
<dbReference type="EMBL" id="BAABBO010000001">
    <property type="protein sequence ID" value="GAA3951122.1"/>
    <property type="molecule type" value="Genomic_DNA"/>
</dbReference>